<evidence type="ECO:0000256" key="1">
    <source>
        <dbReference type="SAM" id="MobiDB-lite"/>
    </source>
</evidence>
<organism evidence="2 3">
    <name type="scientific">Dryococelus australis</name>
    <dbReference type="NCBI Taxonomy" id="614101"/>
    <lineage>
        <taxon>Eukaryota</taxon>
        <taxon>Metazoa</taxon>
        <taxon>Ecdysozoa</taxon>
        <taxon>Arthropoda</taxon>
        <taxon>Hexapoda</taxon>
        <taxon>Insecta</taxon>
        <taxon>Pterygota</taxon>
        <taxon>Neoptera</taxon>
        <taxon>Polyneoptera</taxon>
        <taxon>Phasmatodea</taxon>
        <taxon>Verophasmatodea</taxon>
        <taxon>Anareolatae</taxon>
        <taxon>Phasmatidae</taxon>
        <taxon>Eurycanthinae</taxon>
        <taxon>Dryococelus</taxon>
    </lineage>
</organism>
<dbReference type="EMBL" id="JARBHB010000004">
    <property type="protein sequence ID" value="KAJ8887192.1"/>
    <property type="molecule type" value="Genomic_DNA"/>
</dbReference>
<dbReference type="Proteomes" id="UP001159363">
    <property type="component" value="Chromosome X"/>
</dbReference>
<accession>A0ABQ9HS27</accession>
<gene>
    <name evidence="2" type="ORF">PR048_013407</name>
</gene>
<evidence type="ECO:0000313" key="2">
    <source>
        <dbReference type="EMBL" id="KAJ8887192.1"/>
    </source>
</evidence>
<name>A0ABQ9HS27_9NEOP</name>
<feature type="compositionally biased region" description="Acidic residues" evidence="1">
    <location>
        <begin position="176"/>
        <end position="191"/>
    </location>
</feature>
<protein>
    <submittedName>
        <fullName evidence="2">Uncharacterized protein</fullName>
    </submittedName>
</protein>
<proteinExistence type="predicted"/>
<reference evidence="2 3" key="1">
    <citation type="submission" date="2023-02" db="EMBL/GenBank/DDBJ databases">
        <title>LHISI_Scaffold_Assembly.</title>
        <authorList>
            <person name="Stuart O.P."/>
            <person name="Cleave R."/>
            <person name="Magrath M.J.L."/>
            <person name="Mikheyev A.S."/>
        </authorList>
    </citation>
    <scope>NUCLEOTIDE SEQUENCE [LARGE SCALE GENOMIC DNA]</scope>
    <source>
        <strain evidence="2">Daus_M_001</strain>
        <tissue evidence="2">Leg muscle</tissue>
    </source>
</reference>
<sequence>MDTTMDVLSYDQCVIVLQYLLGTEVKEKVVGLKCVQSTTGESLFEMFLDILKDVEIAPENSTVFRAAKLFPSVMSRLLDEMIDVNSFLEAENLYLELELPSKRARKLKKKMPGELADGEETARGLPSNAFDKICDMVTNIDKGKFIEELEFFVQDWPQISLSLTEVTEEYNRDADMESDTESETSEENVQN</sequence>
<evidence type="ECO:0000313" key="3">
    <source>
        <dbReference type="Proteomes" id="UP001159363"/>
    </source>
</evidence>
<feature type="region of interest" description="Disordered" evidence="1">
    <location>
        <begin position="168"/>
        <end position="191"/>
    </location>
</feature>
<comment type="caution">
    <text evidence="2">The sequence shown here is derived from an EMBL/GenBank/DDBJ whole genome shotgun (WGS) entry which is preliminary data.</text>
</comment>
<keyword evidence="3" id="KW-1185">Reference proteome</keyword>